<reference evidence="1 2" key="1">
    <citation type="submission" date="2018-11" db="EMBL/GenBank/DDBJ databases">
        <authorList>
            <consortium name="Pathogen Informatics"/>
        </authorList>
    </citation>
    <scope>NUCLEOTIDE SEQUENCE [LARGE SCALE GENOMIC DNA]</scope>
</reference>
<sequence>MDFCDVLSNPVYNTATTIYEKAEMYLNLMWQPTAADTAIMDYAIGKCLTRYSFLSVTDYFMFSSVMKEHCHLIIKKTCFCGL</sequence>
<dbReference type="EMBL" id="UYRU01068421">
    <property type="protein sequence ID" value="VDN17669.1"/>
    <property type="molecule type" value="Genomic_DNA"/>
</dbReference>
<name>A0A3P7PBN8_DIBLA</name>
<organism evidence="1 2">
    <name type="scientific">Dibothriocephalus latus</name>
    <name type="common">Fish tapeworm</name>
    <name type="synonym">Diphyllobothrium latum</name>
    <dbReference type="NCBI Taxonomy" id="60516"/>
    <lineage>
        <taxon>Eukaryota</taxon>
        <taxon>Metazoa</taxon>
        <taxon>Spiralia</taxon>
        <taxon>Lophotrochozoa</taxon>
        <taxon>Platyhelminthes</taxon>
        <taxon>Cestoda</taxon>
        <taxon>Eucestoda</taxon>
        <taxon>Diphyllobothriidea</taxon>
        <taxon>Diphyllobothriidae</taxon>
        <taxon>Dibothriocephalus</taxon>
    </lineage>
</organism>
<accession>A0A3P7PBN8</accession>
<protein>
    <submittedName>
        <fullName evidence="1">Uncharacterized protein</fullName>
    </submittedName>
</protein>
<evidence type="ECO:0000313" key="1">
    <source>
        <dbReference type="EMBL" id="VDN17669.1"/>
    </source>
</evidence>
<proteinExistence type="predicted"/>
<gene>
    <name evidence="1" type="ORF">DILT_LOCUS12991</name>
</gene>
<dbReference type="Proteomes" id="UP000281553">
    <property type="component" value="Unassembled WGS sequence"/>
</dbReference>
<keyword evidence="2" id="KW-1185">Reference proteome</keyword>
<evidence type="ECO:0000313" key="2">
    <source>
        <dbReference type="Proteomes" id="UP000281553"/>
    </source>
</evidence>
<dbReference type="AlphaFoldDB" id="A0A3P7PBN8"/>